<keyword evidence="5" id="KW-1185">Reference proteome</keyword>
<evidence type="ECO:0000256" key="2">
    <source>
        <dbReference type="PROSITE-ProRule" id="PRU00335"/>
    </source>
</evidence>
<proteinExistence type="predicted"/>
<dbReference type="KEGG" id="sna:Snas_3667"/>
<dbReference type="EMBL" id="CP001778">
    <property type="protein sequence ID" value="ADD43325.1"/>
    <property type="molecule type" value="Genomic_DNA"/>
</dbReference>
<dbReference type="Gene3D" id="1.10.357.10">
    <property type="entry name" value="Tetracycline Repressor, domain 2"/>
    <property type="match status" value="1"/>
</dbReference>
<dbReference type="Pfam" id="PF00440">
    <property type="entry name" value="TetR_N"/>
    <property type="match status" value="1"/>
</dbReference>
<name>D3PXJ5_STANL</name>
<evidence type="ECO:0000313" key="4">
    <source>
        <dbReference type="EMBL" id="ADD43325.1"/>
    </source>
</evidence>
<dbReference type="Gene3D" id="1.10.10.60">
    <property type="entry name" value="Homeodomain-like"/>
    <property type="match status" value="1"/>
</dbReference>
<dbReference type="GO" id="GO:0003700">
    <property type="term" value="F:DNA-binding transcription factor activity"/>
    <property type="evidence" value="ECO:0007669"/>
    <property type="project" value="TreeGrafter"/>
</dbReference>
<gene>
    <name evidence="4" type="ordered locus">Snas_3667</name>
</gene>
<dbReference type="SUPFAM" id="SSF46689">
    <property type="entry name" value="Homeodomain-like"/>
    <property type="match status" value="1"/>
</dbReference>
<dbReference type="Proteomes" id="UP000000844">
    <property type="component" value="Chromosome"/>
</dbReference>
<dbReference type="PANTHER" id="PTHR30055:SF226">
    <property type="entry name" value="HTH-TYPE TRANSCRIPTIONAL REGULATOR PKSA"/>
    <property type="match status" value="1"/>
</dbReference>
<dbReference type="InterPro" id="IPR050109">
    <property type="entry name" value="HTH-type_TetR-like_transc_reg"/>
</dbReference>
<dbReference type="eggNOG" id="COG1309">
    <property type="taxonomic scope" value="Bacteria"/>
</dbReference>
<feature type="domain" description="HTH tetR-type" evidence="3">
    <location>
        <begin position="5"/>
        <end position="65"/>
    </location>
</feature>
<evidence type="ECO:0000259" key="3">
    <source>
        <dbReference type="PROSITE" id="PS50977"/>
    </source>
</evidence>
<dbReference type="GO" id="GO:0000976">
    <property type="term" value="F:transcription cis-regulatory region binding"/>
    <property type="evidence" value="ECO:0007669"/>
    <property type="project" value="TreeGrafter"/>
</dbReference>
<evidence type="ECO:0000313" key="5">
    <source>
        <dbReference type="Proteomes" id="UP000000844"/>
    </source>
</evidence>
<dbReference type="PROSITE" id="PS50977">
    <property type="entry name" value="HTH_TETR_2"/>
    <property type="match status" value="1"/>
</dbReference>
<dbReference type="STRING" id="446470.Snas_3667"/>
<dbReference type="HOGENOM" id="CLU_069356_2_2_11"/>
<dbReference type="Pfam" id="PF17754">
    <property type="entry name" value="TetR_C_14"/>
    <property type="match status" value="1"/>
</dbReference>
<dbReference type="InterPro" id="IPR001647">
    <property type="entry name" value="HTH_TetR"/>
</dbReference>
<dbReference type="InterPro" id="IPR041347">
    <property type="entry name" value="MftR_C"/>
</dbReference>
<feature type="DNA-binding region" description="H-T-H motif" evidence="2">
    <location>
        <begin position="28"/>
        <end position="47"/>
    </location>
</feature>
<dbReference type="OrthoDB" id="4746440at2"/>
<organism evidence="4 5">
    <name type="scientific">Stackebrandtia nassauensis (strain DSM 44728 / CIP 108903 / NRRL B-16338 / NBRC 102104 / LLR-40K-21)</name>
    <dbReference type="NCBI Taxonomy" id="446470"/>
    <lineage>
        <taxon>Bacteria</taxon>
        <taxon>Bacillati</taxon>
        <taxon>Actinomycetota</taxon>
        <taxon>Actinomycetes</taxon>
        <taxon>Glycomycetales</taxon>
        <taxon>Glycomycetaceae</taxon>
        <taxon>Stackebrandtia</taxon>
    </lineage>
</organism>
<dbReference type="PRINTS" id="PR00455">
    <property type="entry name" value="HTHTETR"/>
</dbReference>
<keyword evidence="1 2" id="KW-0238">DNA-binding</keyword>
<protein>
    <submittedName>
        <fullName evidence="4">Transcriptional regulator, TetR family</fullName>
    </submittedName>
</protein>
<sequence>MGKRERTRLRLQECAMDAFERDGFEATTVARIAEAAGVTPMTFFRHFPTKEAAVVWDPFDPLIAQAVAAAIAPDVSALQATCRGIWSAWRGADTAVEPLARRRSRLVAATPALRAAMWAAQADTEAAITEVLRDAGYTRWESAAAAGACLGALTSTLLAWALDADESSMNGAIASSLRALDPEGIPEP</sequence>
<dbReference type="AlphaFoldDB" id="D3PXJ5"/>
<dbReference type="PANTHER" id="PTHR30055">
    <property type="entry name" value="HTH-TYPE TRANSCRIPTIONAL REGULATOR RUTR"/>
    <property type="match status" value="1"/>
</dbReference>
<dbReference type="RefSeq" id="WP_013018896.1">
    <property type="nucleotide sequence ID" value="NC_013947.1"/>
</dbReference>
<dbReference type="InterPro" id="IPR009057">
    <property type="entry name" value="Homeodomain-like_sf"/>
</dbReference>
<accession>D3PXJ5</accession>
<evidence type="ECO:0000256" key="1">
    <source>
        <dbReference type="ARBA" id="ARBA00023125"/>
    </source>
</evidence>
<reference evidence="4 5" key="1">
    <citation type="journal article" date="2009" name="Stand. Genomic Sci.">
        <title>Complete genome sequence of Stackebrandtia nassauensis type strain (LLR-40K-21).</title>
        <authorList>
            <person name="Munk C."/>
            <person name="Lapidus A."/>
            <person name="Copeland A."/>
            <person name="Jando M."/>
            <person name="Mayilraj S."/>
            <person name="Glavina Del Rio T."/>
            <person name="Nolan M."/>
            <person name="Chen F."/>
            <person name="Lucas S."/>
            <person name="Tice H."/>
            <person name="Cheng J.F."/>
            <person name="Han C."/>
            <person name="Detter J.C."/>
            <person name="Bruce D."/>
            <person name="Goodwin L."/>
            <person name="Chain P."/>
            <person name="Pitluck S."/>
            <person name="Goker M."/>
            <person name="Ovchinikova G."/>
            <person name="Pati A."/>
            <person name="Ivanova N."/>
            <person name="Mavromatis K."/>
            <person name="Chen A."/>
            <person name="Palaniappan K."/>
            <person name="Land M."/>
            <person name="Hauser L."/>
            <person name="Chang Y.J."/>
            <person name="Jeffries C.D."/>
            <person name="Bristow J."/>
            <person name="Eisen J.A."/>
            <person name="Markowitz V."/>
            <person name="Hugenholtz P."/>
            <person name="Kyrpides N.C."/>
            <person name="Klenk H.P."/>
        </authorList>
    </citation>
    <scope>NUCLEOTIDE SEQUENCE [LARGE SCALE GENOMIC DNA]</scope>
    <source>
        <strain evidence="5">DSM 44728 / CIP 108903 / NRRL B-16338 / NBRC 102104 / LLR-40K-21</strain>
    </source>
</reference>